<dbReference type="EMBL" id="JBHSBN010000011">
    <property type="protein sequence ID" value="MFC4107817.1"/>
    <property type="molecule type" value="Genomic_DNA"/>
</dbReference>
<evidence type="ECO:0000313" key="2">
    <source>
        <dbReference type="EMBL" id="MFC4107817.1"/>
    </source>
</evidence>
<dbReference type="RefSeq" id="WP_377547232.1">
    <property type="nucleotide sequence ID" value="NZ_JBHSBN010000011.1"/>
</dbReference>
<keyword evidence="1" id="KW-0472">Membrane</keyword>
<feature type="transmembrane region" description="Helical" evidence="1">
    <location>
        <begin position="6"/>
        <end position="29"/>
    </location>
</feature>
<keyword evidence="3" id="KW-1185">Reference proteome</keyword>
<organism evidence="2 3">
    <name type="scientific">Micromonospora zhanjiangensis</name>
    <dbReference type="NCBI Taxonomy" id="1522057"/>
    <lineage>
        <taxon>Bacteria</taxon>
        <taxon>Bacillati</taxon>
        <taxon>Actinomycetota</taxon>
        <taxon>Actinomycetes</taxon>
        <taxon>Micromonosporales</taxon>
        <taxon>Micromonosporaceae</taxon>
        <taxon>Micromonospora</taxon>
    </lineage>
</organism>
<keyword evidence="1" id="KW-1133">Transmembrane helix</keyword>
<sequence>MRRIPTWLGLAIAQAVILATVLLGGLIAYQGDRLGRLPSTAVTEPASERPITWRWESRR</sequence>
<dbReference type="Proteomes" id="UP001595868">
    <property type="component" value="Unassembled WGS sequence"/>
</dbReference>
<name>A0ABV8KP15_9ACTN</name>
<gene>
    <name evidence="2" type="ORF">ACFOX0_18030</name>
</gene>
<evidence type="ECO:0000256" key="1">
    <source>
        <dbReference type="SAM" id="Phobius"/>
    </source>
</evidence>
<evidence type="ECO:0000313" key="3">
    <source>
        <dbReference type="Proteomes" id="UP001595868"/>
    </source>
</evidence>
<accession>A0ABV8KP15</accession>
<proteinExistence type="predicted"/>
<reference evidence="3" key="1">
    <citation type="journal article" date="2019" name="Int. J. Syst. Evol. Microbiol.">
        <title>The Global Catalogue of Microorganisms (GCM) 10K type strain sequencing project: providing services to taxonomists for standard genome sequencing and annotation.</title>
        <authorList>
            <consortium name="The Broad Institute Genomics Platform"/>
            <consortium name="The Broad Institute Genome Sequencing Center for Infectious Disease"/>
            <person name="Wu L."/>
            <person name="Ma J."/>
        </authorList>
    </citation>
    <scope>NUCLEOTIDE SEQUENCE [LARGE SCALE GENOMIC DNA]</scope>
    <source>
        <strain evidence="3">2902at01</strain>
    </source>
</reference>
<protein>
    <submittedName>
        <fullName evidence="2">Uncharacterized protein</fullName>
    </submittedName>
</protein>
<comment type="caution">
    <text evidence="2">The sequence shown here is derived from an EMBL/GenBank/DDBJ whole genome shotgun (WGS) entry which is preliminary data.</text>
</comment>
<keyword evidence="1" id="KW-0812">Transmembrane</keyword>